<reference evidence="2 3" key="1">
    <citation type="submission" date="2020-03" db="EMBL/GenBank/DDBJ databases">
        <title>Vagococcus sp. nov., isolated from beetles.</title>
        <authorList>
            <person name="Hyun D.-W."/>
            <person name="Bae J.-W."/>
        </authorList>
    </citation>
    <scope>NUCLEOTIDE SEQUENCE [LARGE SCALE GENOMIC DNA]</scope>
    <source>
        <strain evidence="2 3">HDW17B</strain>
    </source>
</reference>
<dbReference type="Proteomes" id="UP000501747">
    <property type="component" value="Chromosome"/>
</dbReference>
<dbReference type="KEGG" id="vhy:G7082_06120"/>
<keyword evidence="1" id="KW-0472">Membrane</keyword>
<accession>A0A6G8AT15</accession>
<keyword evidence="1" id="KW-1133">Transmembrane helix</keyword>
<feature type="transmembrane region" description="Helical" evidence="1">
    <location>
        <begin position="60"/>
        <end position="77"/>
    </location>
</feature>
<keyword evidence="1" id="KW-0812">Transmembrane</keyword>
<dbReference type="EMBL" id="CP049887">
    <property type="protein sequence ID" value="QIL48120.1"/>
    <property type="molecule type" value="Genomic_DNA"/>
</dbReference>
<dbReference type="RefSeq" id="WP_166034268.1">
    <property type="nucleotide sequence ID" value="NZ_CP049887.1"/>
</dbReference>
<evidence type="ECO:0000313" key="2">
    <source>
        <dbReference type="EMBL" id="QIL48120.1"/>
    </source>
</evidence>
<dbReference type="AlphaFoldDB" id="A0A6G8AT15"/>
<protein>
    <submittedName>
        <fullName evidence="2">Uncharacterized protein</fullName>
    </submittedName>
</protein>
<feature type="transmembrane region" description="Helical" evidence="1">
    <location>
        <begin position="36"/>
        <end position="53"/>
    </location>
</feature>
<gene>
    <name evidence="2" type="ORF">G7082_06120</name>
</gene>
<sequence>MSKEQLFRIKTVFFTLVFSLPILFIVNQFLKLNLINYVPPLIVFSIGAYLYAYYIQNNKLVFLISAAILFVGSASFLF</sequence>
<keyword evidence="3" id="KW-1185">Reference proteome</keyword>
<evidence type="ECO:0000313" key="3">
    <source>
        <dbReference type="Proteomes" id="UP000501747"/>
    </source>
</evidence>
<evidence type="ECO:0000256" key="1">
    <source>
        <dbReference type="SAM" id="Phobius"/>
    </source>
</evidence>
<proteinExistence type="predicted"/>
<name>A0A6G8AT15_9ENTE</name>
<feature type="transmembrane region" description="Helical" evidence="1">
    <location>
        <begin position="12"/>
        <end position="30"/>
    </location>
</feature>
<organism evidence="2 3">
    <name type="scientific">Vagococcus hydrophili</name>
    <dbReference type="NCBI Taxonomy" id="2714947"/>
    <lineage>
        <taxon>Bacteria</taxon>
        <taxon>Bacillati</taxon>
        <taxon>Bacillota</taxon>
        <taxon>Bacilli</taxon>
        <taxon>Lactobacillales</taxon>
        <taxon>Enterococcaceae</taxon>
        <taxon>Vagococcus</taxon>
    </lineage>
</organism>